<evidence type="ECO:0000256" key="5">
    <source>
        <dbReference type="SAM" id="MobiDB-lite"/>
    </source>
</evidence>
<keyword evidence="3" id="KW-0804">Transcription</keyword>
<evidence type="ECO:0000313" key="8">
    <source>
        <dbReference type="Proteomes" id="UP001595816"/>
    </source>
</evidence>
<feature type="region of interest" description="Disordered" evidence="5">
    <location>
        <begin position="1"/>
        <end position="27"/>
    </location>
</feature>
<dbReference type="SUPFAM" id="SSF48498">
    <property type="entry name" value="Tetracyclin repressor-like, C-terminal domain"/>
    <property type="match status" value="1"/>
</dbReference>
<dbReference type="PANTHER" id="PTHR30055:SF151">
    <property type="entry name" value="TRANSCRIPTIONAL REGULATORY PROTEIN"/>
    <property type="match status" value="1"/>
</dbReference>
<keyword evidence="8" id="KW-1185">Reference proteome</keyword>
<dbReference type="InterPro" id="IPR009057">
    <property type="entry name" value="Homeodomain-like_sf"/>
</dbReference>
<dbReference type="InterPro" id="IPR004111">
    <property type="entry name" value="Repressor_TetR_C"/>
</dbReference>
<dbReference type="Pfam" id="PF02909">
    <property type="entry name" value="TetR_C_1"/>
    <property type="match status" value="1"/>
</dbReference>
<dbReference type="PANTHER" id="PTHR30055">
    <property type="entry name" value="HTH-TYPE TRANSCRIPTIONAL REGULATOR RUTR"/>
    <property type="match status" value="1"/>
</dbReference>
<reference evidence="8" key="1">
    <citation type="journal article" date="2019" name="Int. J. Syst. Evol. Microbiol.">
        <title>The Global Catalogue of Microorganisms (GCM) 10K type strain sequencing project: providing services to taxonomists for standard genome sequencing and annotation.</title>
        <authorList>
            <consortium name="The Broad Institute Genomics Platform"/>
            <consortium name="The Broad Institute Genome Sequencing Center for Infectious Disease"/>
            <person name="Wu L."/>
            <person name="Ma J."/>
        </authorList>
    </citation>
    <scope>NUCLEOTIDE SEQUENCE [LARGE SCALE GENOMIC DNA]</scope>
    <source>
        <strain evidence="8">CGMCC 4.7289</strain>
    </source>
</reference>
<dbReference type="InterPro" id="IPR036271">
    <property type="entry name" value="Tet_transcr_reg_TetR-rel_C_sf"/>
</dbReference>
<evidence type="ECO:0000259" key="6">
    <source>
        <dbReference type="PROSITE" id="PS50977"/>
    </source>
</evidence>
<dbReference type="SUPFAM" id="SSF46689">
    <property type="entry name" value="Homeodomain-like"/>
    <property type="match status" value="1"/>
</dbReference>
<proteinExistence type="predicted"/>
<dbReference type="RefSeq" id="WP_253757754.1">
    <property type="nucleotide sequence ID" value="NZ_JAMZDZ010000001.1"/>
</dbReference>
<dbReference type="Gene3D" id="1.10.357.10">
    <property type="entry name" value="Tetracycline Repressor, domain 2"/>
    <property type="match status" value="1"/>
</dbReference>
<dbReference type="InterPro" id="IPR001647">
    <property type="entry name" value="HTH_TetR"/>
</dbReference>
<feature type="domain" description="HTH tetR-type" evidence="6">
    <location>
        <begin position="32"/>
        <end position="92"/>
    </location>
</feature>
<dbReference type="Proteomes" id="UP001595816">
    <property type="component" value="Unassembled WGS sequence"/>
</dbReference>
<name>A0ABV8LJQ3_9ACTN</name>
<evidence type="ECO:0000313" key="7">
    <source>
        <dbReference type="EMBL" id="MFC4130512.1"/>
    </source>
</evidence>
<dbReference type="InterPro" id="IPR050109">
    <property type="entry name" value="HTH-type_TetR-like_transc_reg"/>
</dbReference>
<feature type="DNA-binding region" description="H-T-H motif" evidence="4">
    <location>
        <begin position="55"/>
        <end position="74"/>
    </location>
</feature>
<dbReference type="PROSITE" id="PS50977">
    <property type="entry name" value="HTH_TETR_2"/>
    <property type="match status" value="1"/>
</dbReference>
<organism evidence="7 8">
    <name type="scientific">Hamadaea flava</name>
    <dbReference type="NCBI Taxonomy" id="1742688"/>
    <lineage>
        <taxon>Bacteria</taxon>
        <taxon>Bacillati</taxon>
        <taxon>Actinomycetota</taxon>
        <taxon>Actinomycetes</taxon>
        <taxon>Micromonosporales</taxon>
        <taxon>Micromonosporaceae</taxon>
        <taxon>Hamadaea</taxon>
    </lineage>
</organism>
<evidence type="ECO:0000256" key="1">
    <source>
        <dbReference type="ARBA" id="ARBA00023015"/>
    </source>
</evidence>
<keyword evidence="2 4" id="KW-0238">DNA-binding</keyword>
<evidence type="ECO:0000256" key="2">
    <source>
        <dbReference type="ARBA" id="ARBA00023125"/>
    </source>
</evidence>
<gene>
    <name evidence="7" type="ORF">ACFOZ4_07840</name>
</gene>
<dbReference type="EMBL" id="JBHSAY010000005">
    <property type="protein sequence ID" value="MFC4130512.1"/>
    <property type="molecule type" value="Genomic_DNA"/>
</dbReference>
<comment type="caution">
    <text evidence="7">The sequence shown here is derived from an EMBL/GenBank/DDBJ whole genome shotgun (WGS) entry which is preliminary data.</text>
</comment>
<protein>
    <submittedName>
        <fullName evidence="7">TetR/AcrR family transcriptional regulator</fullName>
    </submittedName>
</protein>
<accession>A0ABV8LJQ3</accession>
<evidence type="ECO:0000256" key="4">
    <source>
        <dbReference type="PROSITE-ProRule" id="PRU00335"/>
    </source>
</evidence>
<evidence type="ECO:0000256" key="3">
    <source>
        <dbReference type="ARBA" id="ARBA00023163"/>
    </source>
</evidence>
<keyword evidence="1" id="KW-0805">Transcription regulation</keyword>
<dbReference type="Pfam" id="PF00440">
    <property type="entry name" value="TetR_N"/>
    <property type="match status" value="1"/>
</dbReference>
<sequence length="244" mass="26657">MTSGGVTRAEADDIPAPPWKRAAKAAKPVRRQLSRDAIVDAALRVLDKEGLDAVTMRRVGQELHTGAASLYVHVENKEELHHLLLDRVIADIPLAEPDPTRPLEQVKEFVRNSVRVMAAHPGVAQIAMSGLPSGANALRMMEYLLTLLRLAGLPDQVVAWAGDLLGDFIPAIALEQSFFRQAGITEQSMAERVGQYRDYLLSLPADRFPTLRSLAANMVTGSGNERFEFKLDVMLSGLLAVAAR</sequence>